<dbReference type="RefSeq" id="XP_001327566.1">
    <property type="nucleotide sequence ID" value="XM_001327531.1"/>
</dbReference>
<dbReference type="VEuPathDB" id="TrichDB:TVAGG3_0804930"/>
<name>A2DW42_TRIV3</name>
<keyword evidence="2" id="KW-0812">Transmembrane</keyword>
<keyword evidence="2" id="KW-0472">Membrane</keyword>
<reference evidence="3" key="2">
    <citation type="journal article" date="2007" name="Science">
        <title>Draft genome sequence of the sexually transmitted pathogen Trichomonas vaginalis.</title>
        <authorList>
            <person name="Carlton J.M."/>
            <person name="Hirt R.P."/>
            <person name="Silva J.C."/>
            <person name="Delcher A.L."/>
            <person name="Schatz M."/>
            <person name="Zhao Q."/>
            <person name="Wortman J.R."/>
            <person name="Bidwell S.L."/>
            <person name="Alsmark U.C.M."/>
            <person name="Besteiro S."/>
            <person name="Sicheritz-Ponten T."/>
            <person name="Noel C.J."/>
            <person name="Dacks J.B."/>
            <person name="Foster P.G."/>
            <person name="Simillion C."/>
            <person name="Van de Peer Y."/>
            <person name="Miranda-Saavedra D."/>
            <person name="Barton G.J."/>
            <person name="Westrop G.D."/>
            <person name="Mueller S."/>
            <person name="Dessi D."/>
            <person name="Fiori P.L."/>
            <person name="Ren Q."/>
            <person name="Paulsen I."/>
            <person name="Zhang H."/>
            <person name="Bastida-Corcuera F.D."/>
            <person name="Simoes-Barbosa A."/>
            <person name="Brown M.T."/>
            <person name="Hayes R.D."/>
            <person name="Mukherjee M."/>
            <person name="Okumura C.Y."/>
            <person name="Schneider R."/>
            <person name="Smith A.J."/>
            <person name="Vanacova S."/>
            <person name="Villalvazo M."/>
            <person name="Haas B.J."/>
            <person name="Pertea M."/>
            <person name="Feldblyum T.V."/>
            <person name="Utterback T.R."/>
            <person name="Shu C.L."/>
            <person name="Osoegawa K."/>
            <person name="de Jong P.J."/>
            <person name="Hrdy I."/>
            <person name="Horvathova L."/>
            <person name="Zubacova Z."/>
            <person name="Dolezal P."/>
            <person name="Malik S.B."/>
            <person name="Logsdon J.M. Jr."/>
            <person name="Henze K."/>
            <person name="Gupta A."/>
            <person name="Wang C.C."/>
            <person name="Dunne R.L."/>
            <person name="Upcroft J.A."/>
            <person name="Upcroft P."/>
            <person name="White O."/>
            <person name="Salzberg S.L."/>
            <person name="Tang P."/>
            <person name="Chiu C.-H."/>
            <person name="Lee Y.-S."/>
            <person name="Embley T.M."/>
            <person name="Coombs G.H."/>
            <person name="Mottram J.C."/>
            <person name="Tachezy J."/>
            <person name="Fraser-Liggett C.M."/>
            <person name="Johnson P.J."/>
        </authorList>
    </citation>
    <scope>NUCLEOTIDE SEQUENCE [LARGE SCALE GENOMIC DNA]</scope>
    <source>
        <strain evidence="3">G3</strain>
    </source>
</reference>
<reference evidence="3" key="1">
    <citation type="submission" date="2006-10" db="EMBL/GenBank/DDBJ databases">
        <authorList>
            <person name="Amadeo P."/>
            <person name="Zhao Q."/>
            <person name="Wortman J."/>
            <person name="Fraser-Liggett C."/>
            <person name="Carlton J."/>
        </authorList>
    </citation>
    <scope>NUCLEOTIDE SEQUENCE</scope>
    <source>
        <strain evidence="3">G3</strain>
    </source>
</reference>
<protein>
    <submittedName>
        <fullName evidence="3">Uncharacterized protein</fullName>
    </submittedName>
</protein>
<feature type="compositionally biased region" description="Gly residues" evidence="1">
    <location>
        <begin position="174"/>
        <end position="192"/>
    </location>
</feature>
<dbReference type="PANTHER" id="PTHR16861">
    <property type="entry name" value="GLYCOPROTEIN 38"/>
    <property type="match status" value="1"/>
</dbReference>
<dbReference type="Proteomes" id="UP000001542">
    <property type="component" value="Unassembled WGS sequence"/>
</dbReference>
<feature type="region of interest" description="Disordered" evidence="1">
    <location>
        <begin position="161"/>
        <end position="192"/>
    </location>
</feature>
<evidence type="ECO:0000313" key="3">
    <source>
        <dbReference type="EMBL" id="EAY15343.1"/>
    </source>
</evidence>
<evidence type="ECO:0000313" key="4">
    <source>
        <dbReference type="Proteomes" id="UP000001542"/>
    </source>
</evidence>
<evidence type="ECO:0000256" key="1">
    <source>
        <dbReference type="SAM" id="MobiDB-lite"/>
    </source>
</evidence>
<dbReference type="InParanoid" id="A2DW42"/>
<sequence length="237" mass="25340">MMHHTHSSVLNNVNNGTTISCKEEYGVYEIQKSNISGLTISDTKVCKFVIKGNNTNLTVKGPILVELESSQVTVTDASNITYPLQQPYITDNYNYQYSIIYAYTGIPKQNYTFLSNSFSNNQISYKGSNQYISKSKDKPSKYNMCNETDITTNNTGMFVTVTAPSSGSDESGDGHGGSGSEKGPSGSSGGSGSKGSKVGLIVGIVVAVVIVAVVIGVCVYIFVFRKKADDKSVGAEV</sequence>
<gene>
    <name evidence="3" type="ORF">TVAG_224190</name>
</gene>
<keyword evidence="2" id="KW-1133">Transmembrane helix</keyword>
<dbReference type="VEuPathDB" id="TrichDB:TVAG_224190"/>
<dbReference type="AlphaFoldDB" id="A2DW42"/>
<keyword evidence="4" id="KW-1185">Reference proteome</keyword>
<organism evidence="3 4">
    <name type="scientific">Trichomonas vaginalis (strain ATCC PRA-98 / G3)</name>
    <dbReference type="NCBI Taxonomy" id="412133"/>
    <lineage>
        <taxon>Eukaryota</taxon>
        <taxon>Metamonada</taxon>
        <taxon>Parabasalia</taxon>
        <taxon>Trichomonadida</taxon>
        <taxon>Trichomonadidae</taxon>
        <taxon>Trichomonas</taxon>
    </lineage>
</organism>
<dbReference type="EMBL" id="DS113257">
    <property type="protein sequence ID" value="EAY15343.1"/>
    <property type="molecule type" value="Genomic_DNA"/>
</dbReference>
<dbReference type="PANTHER" id="PTHR16861:SF4">
    <property type="entry name" value="SH3 DOMAIN PROTEIN (AFU_ORTHOLOGUE AFUA_1G13610)"/>
    <property type="match status" value="1"/>
</dbReference>
<evidence type="ECO:0000256" key="2">
    <source>
        <dbReference type="SAM" id="Phobius"/>
    </source>
</evidence>
<accession>A2DW42</accession>
<feature type="transmembrane region" description="Helical" evidence="2">
    <location>
        <begin position="198"/>
        <end position="223"/>
    </location>
</feature>
<dbReference type="KEGG" id="tva:4773343"/>
<proteinExistence type="predicted"/>